<reference evidence="13" key="1">
    <citation type="journal article" date="2005" name="BMC Biol.">
        <title>The sequence of rice chromosomes 11 and 12, rich in disease resistance genes and recent gene duplications.</title>
        <authorList>
            <consortium name="The rice chromosomes 11 and 12 sequencing consortia"/>
        </authorList>
    </citation>
    <scope>NUCLEOTIDE SEQUENCE [LARGE SCALE GENOMIC DNA]</scope>
</reference>
<dbReference type="Pfam" id="PF14372">
    <property type="entry name" value="hAT-like_RNase-H"/>
    <property type="match status" value="1"/>
</dbReference>
<dbReference type="SUPFAM" id="SSF53098">
    <property type="entry name" value="Ribonuclease H-like"/>
    <property type="match status" value="1"/>
</dbReference>
<dbReference type="GO" id="GO:0003677">
    <property type="term" value="F:DNA binding"/>
    <property type="evidence" value="ECO:0007669"/>
    <property type="project" value="UniProtKB-KW"/>
</dbReference>
<protein>
    <submittedName>
        <fullName evidence="13">HAT family dimerisation domain containing protein</fullName>
    </submittedName>
</protein>
<gene>
    <name evidence="13" type="ordered locus">LOC_Os11g42780</name>
</gene>
<evidence type="ECO:0000256" key="7">
    <source>
        <dbReference type="ARBA" id="ARBA00023125"/>
    </source>
</evidence>
<evidence type="ECO:0000256" key="5">
    <source>
        <dbReference type="ARBA" id="ARBA00022833"/>
    </source>
</evidence>
<dbReference type="InterPro" id="IPR052035">
    <property type="entry name" value="ZnF_BED_domain_contain"/>
</dbReference>
<dbReference type="AlphaFoldDB" id="Q2R0F0"/>
<dbReference type="GO" id="GO:0008270">
    <property type="term" value="F:zinc ion binding"/>
    <property type="evidence" value="ECO:0007669"/>
    <property type="project" value="UniProtKB-KW"/>
</dbReference>
<dbReference type="InterPro" id="IPR008906">
    <property type="entry name" value="HATC_C_dom"/>
</dbReference>
<dbReference type="InterPro" id="IPR012337">
    <property type="entry name" value="RNaseH-like_sf"/>
</dbReference>
<keyword evidence="4 10" id="KW-0863">Zinc-finger</keyword>
<feature type="compositionally biased region" description="Low complexity" evidence="11">
    <location>
        <begin position="39"/>
        <end position="62"/>
    </location>
</feature>
<evidence type="ECO:0000256" key="11">
    <source>
        <dbReference type="SAM" id="MobiDB-lite"/>
    </source>
</evidence>
<name>Q2R0F0_ORYSJ</name>
<evidence type="ECO:0000256" key="2">
    <source>
        <dbReference type="ARBA" id="ARBA00011738"/>
    </source>
</evidence>
<keyword evidence="7" id="KW-0238">DNA-binding</keyword>
<keyword evidence="8" id="KW-0804">Transcription</keyword>
<dbReference type="PANTHER" id="PTHR46481">
    <property type="entry name" value="ZINC FINGER BED DOMAIN-CONTAINING PROTEIN 4"/>
    <property type="match status" value="1"/>
</dbReference>
<feature type="region of interest" description="Disordered" evidence="11">
    <location>
        <begin position="1"/>
        <end position="62"/>
    </location>
</feature>
<evidence type="ECO:0000313" key="13">
    <source>
        <dbReference type="EMBL" id="ABA95117.1"/>
    </source>
</evidence>
<evidence type="ECO:0000256" key="10">
    <source>
        <dbReference type="PROSITE-ProRule" id="PRU00027"/>
    </source>
</evidence>
<dbReference type="GO" id="GO:0009791">
    <property type="term" value="P:post-embryonic development"/>
    <property type="evidence" value="ECO:0007669"/>
    <property type="project" value="UniProtKB-ARBA"/>
</dbReference>
<reference evidence="13" key="2">
    <citation type="submission" date="2005-04" db="EMBL/GenBank/DDBJ databases">
        <authorList>
            <person name="Buell C.R."/>
            <person name="Wing R.A."/>
            <person name="McCombie W.A."/>
            <person name="Ouyang S."/>
        </authorList>
    </citation>
    <scope>NUCLEOTIDE SEQUENCE</scope>
</reference>
<evidence type="ECO:0000256" key="1">
    <source>
        <dbReference type="ARBA" id="ARBA00004123"/>
    </source>
</evidence>
<keyword evidence="3" id="KW-0479">Metal-binding</keyword>
<dbReference type="GO" id="GO:0046983">
    <property type="term" value="F:protein dimerization activity"/>
    <property type="evidence" value="ECO:0007669"/>
    <property type="project" value="InterPro"/>
</dbReference>
<comment type="subcellular location">
    <subcellularLocation>
        <location evidence="1">Nucleus</location>
    </subcellularLocation>
</comment>
<accession>Q2R0F0</accession>
<dbReference type="SMART" id="SM00614">
    <property type="entry name" value="ZnF_BED"/>
    <property type="match status" value="1"/>
</dbReference>
<feature type="domain" description="BED-type" evidence="12">
    <location>
        <begin position="60"/>
        <end position="108"/>
    </location>
</feature>
<keyword evidence="5" id="KW-0862">Zinc</keyword>
<dbReference type="EMBL" id="DP000010">
    <property type="protein sequence ID" value="ABA95117.1"/>
    <property type="molecule type" value="Genomic_DNA"/>
</dbReference>
<evidence type="ECO:0000256" key="6">
    <source>
        <dbReference type="ARBA" id="ARBA00023015"/>
    </source>
</evidence>
<evidence type="ECO:0000256" key="9">
    <source>
        <dbReference type="ARBA" id="ARBA00023242"/>
    </source>
</evidence>
<reference evidence="13" key="3">
    <citation type="submission" date="2006-01" db="EMBL/GenBank/DDBJ databases">
        <authorList>
            <person name="Buell R."/>
        </authorList>
    </citation>
    <scope>NUCLEOTIDE SEQUENCE</scope>
</reference>
<evidence type="ECO:0000256" key="8">
    <source>
        <dbReference type="ARBA" id="ARBA00023163"/>
    </source>
</evidence>
<dbReference type="Pfam" id="PF05699">
    <property type="entry name" value="Dimer_Tnp_hAT"/>
    <property type="match status" value="1"/>
</dbReference>
<dbReference type="InterPro" id="IPR036236">
    <property type="entry name" value="Znf_C2H2_sf"/>
</dbReference>
<organism evidence="13">
    <name type="scientific">Oryza sativa subsp. japonica</name>
    <name type="common">Rice</name>
    <dbReference type="NCBI Taxonomy" id="39947"/>
    <lineage>
        <taxon>Eukaryota</taxon>
        <taxon>Viridiplantae</taxon>
        <taxon>Streptophyta</taxon>
        <taxon>Embryophyta</taxon>
        <taxon>Tracheophyta</taxon>
        <taxon>Spermatophyta</taxon>
        <taxon>Magnoliopsida</taxon>
        <taxon>Liliopsida</taxon>
        <taxon>Poales</taxon>
        <taxon>Poaceae</taxon>
        <taxon>BOP clade</taxon>
        <taxon>Oryzoideae</taxon>
        <taxon>Oryzeae</taxon>
        <taxon>Oryzinae</taxon>
        <taxon>Oryza</taxon>
        <taxon>Oryza sativa</taxon>
    </lineage>
</organism>
<dbReference type="InterPro" id="IPR003656">
    <property type="entry name" value="Znf_BED"/>
</dbReference>
<dbReference type="PROSITE" id="PS50808">
    <property type="entry name" value="ZF_BED"/>
    <property type="match status" value="1"/>
</dbReference>
<comment type="subunit">
    <text evidence="2">Homodimer.</text>
</comment>
<evidence type="ECO:0000259" key="12">
    <source>
        <dbReference type="PROSITE" id="PS50808"/>
    </source>
</evidence>
<dbReference type="PANTHER" id="PTHR46481:SF7">
    <property type="entry name" value="ZINC FINGER BED DOMAIN-CONTAINING PROTEIN RICESLEEPER 2-LIKE"/>
    <property type="match status" value="1"/>
</dbReference>
<keyword evidence="6" id="KW-0805">Transcription regulation</keyword>
<evidence type="ECO:0000256" key="3">
    <source>
        <dbReference type="ARBA" id="ARBA00022723"/>
    </source>
</evidence>
<dbReference type="InterPro" id="IPR025525">
    <property type="entry name" value="hAT-like_transposase_RNase-H"/>
</dbReference>
<proteinExistence type="predicted"/>
<evidence type="ECO:0000256" key="4">
    <source>
        <dbReference type="ARBA" id="ARBA00022771"/>
    </source>
</evidence>
<keyword evidence="9" id="KW-0539">Nucleus</keyword>
<dbReference type="GO" id="GO:0005634">
    <property type="term" value="C:nucleus"/>
    <property type="evidence" value="ECO:0007669"/>
    <property type="project" value="UniProtKB-SubCell"/>
</dbReference>
<sequence>MDDPNYPIFDMSEYDPNFGMEQGGSIPAPMPEEPATTQVASEGSGTVAASGSTASSSKRSRTSTVWQNFDEIKETGPDGKEVTLARCKICRTKLSGKSSSGTGHLSRHAASCAKKQGIQLRQQQLILNPDGTVRSWEYDPQVARESLTRLIARQDLPLNFGESTAFEKYIQTAHNPRFKSVSSQTTTRDLRKFYKQGRDTLKELFNTCTFSVSITSDIWSGKAKEDYISVVAHFVDDNWEIQKRIIALKLIDVAHTADNIAERISMVVQEFDLTNKIFAITLDNAAANSRAMEILQPVFSVYGQSFLLHQRCACHIINLIVKTGFKRVSTHIDSVREAISWLFASNPRVAKWKRFCDASGMKPLFHMKQKYLKYWKEIPVLYAFAFILDPRGKLRGLVNMLNIIGEIMNIDYTNYYSDVKTKLYETFAKYENKFQGLRLQRPPTVSVAGKKKIQWGRIWGGSSSSTPAGSSASGTTGTFQGTQELSSYLDSDCTSTEDLNVLGWWNDHKTQYPVLSKLARDVFTVPVSTVSSESAFSTCGRIIEDRRRNLSSDMVEMLLIVKDWELAAERAQHSAENLELVAQFEDLYIDTDAQD</sequence>
<dbReference type="SUPFAM" id="SSF57667">
    <property type="entry name" value="beta-beta-alpha zinc fingers"/>
    <property type="match status" value="1"/>
</dbReference>